<feature type="chain" id="PRO_5041444939" evidence="1">
    <location>
        <begin position="19"/>
        <end position="161"/>
    </location>
</feature>
<gene>
    <name evidence="2" type="ORF">Q9312_07645</name>
</gene>
<accession>A0AA51X8B3</accession>
<feature type="signal peptide" evidence="1">
    <location>
        <begin position="1"/>
        <end position="18"/>
    </location>
</feature>
<evidence type="ECO:0000313" key="3">
    <source>
        <dbReference type="Proteomes" id="UP001239782"/>
    </source>
</evidence>
<dbReference type="EMBL" id="CP133548">
    <property type="protein sequence ID" value="WMS88781.1"/>
    <property type="molecule type" value="Genomic_DNA"/>
</dbReference>
<dbReference type="AlphaFoldDB" id="A0AA51X8B3"/>
<proteinExistence type="predicted"/>
<dbReference type="RefSeq" id="WP_309204004.1">
    <property type="nucleotide sequence ID" value="NZ_CP133548.1"/>
</dbReference>
<keyword evidence="1" id="KW-0732">Signal</keyword>
<dbReference type="Proteomes" id="UP001239782">
    <property type="component" value="Chromosome"/>
</dbReference>
<dbReference type="KEGG" id="plei:Q9312_07645"/>
<evidence type="ECO:0000313" key="2">
    <source>
        <dbReference type="EMBL" id="WMS88781.1"/>
    </source>
</evidence>
<name>A0AA51X8B3_9GAMM</name>
<reference evidence="2 3" key="1">
    <citation type="submission" date="2023-08" db="EMBL/GenBank/DDBJ databases">
        <title>Pleionea litopenaei sp. nov., isolated from stomach of juvenile Litopenaeus vannamei.</title>
        <authorList>
            <person name="Rho A.M."/>
            <person name="Hwang C.Y."/>
        </authorList>
    </citation>
    <scope>NUCLEOTIDE SEQUENCE [LARGE SCALE GENOMIC DNA]</scope>
    <source>
        <strain evidence="2 3">HL-JVS1</strain>
    </source>
</reference>
<sequence length="161" mass="17767">MKYLTFLFSLSICGSAFADRIICLCCGNTSQVIEVRISSCEEVVFNQHPDLGSLTAYTDLLISGTVLKSMPYESLTKADSDKVKRGVNESKSFVYEERDGVSCSSFPEGRQLVMVSSNVICVGNIERDLACQNDMNTVKFLPEKYSKETTSNVTNEDGNVN</sequence>
<keyword evidence="3" id="KW-1185">Reference proteome</keyword>
<evidence type="ECO:0000256" key="1">
    <source>
        <dbReference type="SAM" id="SignalP"/>
    </source>
</evidence>
<protein>
    <submittedName>
        <fullName evidence="2">Uncharacterized protein</fullName>
    </submittedName>
</protein>
<organism evidence="2 3">
    <name type="scientific">Pleionea litopenaei</name>
    <dbReference type="NCBI Taxonomy" id="3070815"/>
    <lineage>
        <taxon>Bacteria</taxon>
        <taxon>Pseudomonadati</taxon>
        <taxon>Pseudomonadota</taxon>
        <taxon>Gammaproteobacteria</taxon>
        <taxon>Oceanospirillales</taxon>
        <taxon>Pleioneaceae</taxon>
        <taxon>Pleionea</taxon>
    </lineage>
</organism>